<sequence length="57" mass="6085">SAAEEQSAVAEEINRNVAGIRDVTESLSGQAQESAQISQSLNDLANHQQGLMGQFRV</sequence>
<reference evidence="1 2" key="1">
    <citation type="submission" date="2017-06" db="EMBL/GenBank/DDBJ databases">
        <authorList>
            <person name="Varghese N."/>
            <person name="Submissions S."/>
        </authorList>
    </citation>
    <scope>NUCLEOTIDE SEQUENCE [LARGE SCALE GENOMIC DNA]</scope>
    <source>
        <strain evidence="1 2">RLD-1</strain>
    </source>
</reference>
<accession>A0ABY1T4A6</accession>
<keyword evidence="2" id="KW-1185">Reference proteome</keyword>
<feature type="non-terminal residue" evidence="1">
    <location>
        <position position="1"/>
    </location>
</feature>
<evidence type="ECO:0008006" key="3">
    <source>
        <dbReference type="Google" id="ProtNLM"/>
    </source>
</evidence>
<name>A0ABY1T4A6_9PSED</name>
<evidence type="ECO:0000313" key="1">
    <source>
        <dbReference type="EMBL" id="SNT56822.1"/>
    </source>
</evidence>
<comment type="caution">
    <text evidence="1">The sequence shown here is derived from an EMBL/GenBank/DDBJ whole genome shotgun (WGS) entry which is preliminary data.</text>
</comment>
<organism evidence="1 2">
    <name type="scientific">Pseudomonas delhiensis</name>
    <dbReference type="NCBI Taxonomy" id="366289"/>
    <lineage>
        <taxon>Bacteria</taxon>
        <taxon>Pseudomonadati</taxon>
        <taxon>Pseudomonadota</taxon>
        <taxon>Gammaproteobacteria</taxon>
        <taxon>Pseudomonadales</taxon>
        <taxon>Pseudomonadaceae</taxon>
        <taxon>Pseudomonas</taxon>
    </lineage>
</organism>
<dbReference type="Gene3D" id="1.10.287.950">
    <property type="entry name" value="Methyl-accepting chemotaxis protein"/>
    <property type="match status" value="1"/>
</dbReference>
<evidence type="ECO:0000313" key="2">
    <source>
        <dbReference type="Proteomes" id="UP000198309"/>
    </source>
</evidence>
<dbReference type="EMBL" id="FZPC01000064">
    <property type="protein sequence ID" value="SNT56822.1"/>
    <property type="molecule type" value="Genomic_DNA"/>
</dbReference>
<protein>
    <recommendedName>
        <fullName evidence="3">Methyl-accepting chemotaxis protein</fullName>
    </recommendedName>
</protein>
<dbReference type="SUPFAM" id="SSF58104">
    <property type="entry name" value="Methyl-accepting chemotaxis protein (MCP) signaling domain"/>
    <property type="match status" value="1"/>
</dbReference>
<dbReference type="RefSeq" id="WP_141137712.1">
    <property type="nucleotide sequence ID" value="NZ_FZPC01000064.1"/>
</dbReference>
<proteinExistence type="predicted"/>
<dbReference type="Proteomes" id="UP000198309">
    <property type="component" value="Unassembled WGS sequence"/>
</dbReference>
<gene>
    <name evidence="1" type="ORF">SAMN06295949_1645</name>
</gene>